<dbReference type="PANTHER" id="PTHR11851:SF49">
    <property type="entry name" value="MITOCHONDRIAL-PROCESSING PEPTIDASE SUBUNIT ALPHA"/>
    <property type="match status" value="1"/>
</dbReference>
<evidence type="ECO:0000256" key="2">
    <source>
        <dbReference type="RuleBase" id="RU004447"/>
    </source>
</evidence>
<dbReference type="GO" id="GO:0046872">
    <property type="term" value="F:metal ion binding"/>
    <property type="evidence" value="ECO:0007669"/>
    <property type="project" value="InterPro"/>
</dbReference>
<dbReference type="PROSITE" id="PS00143">
    <property type="entry name" value="INSULINASE"/>
    <property type="match status" value="1"/>
</dbReference>
<dbReference type="Pfam" id="PF05193">
    <property type="entry name" value="Peptidase_M16_C"/>
    <property type="match status" value="1"/>
</dbReference>
<dbReference type="InterPro" id="IPR007863">
    <property type="entry name" value="Peptidase_M16_C"/>
</dbReference>
<evidence type="ECO:0000313" key="6">
    <source>
        <dbReference type="Proteomes" id="UP000034493"/>
    </source>
</evidence>
<dbReference type="PANTHER" id="PTHR11851">
    <property type="entry name" value="METALLOPROTEASE"/>
    <property type="match status" value="1"/>
</dbReference>
<gene>
    <name evidence="5" type="ORF">UU56_C0015G0011</name>
</gene>
<dbReference type="AlphaFoldDB" id="A0A0G0YTL9"/>
<evidence type="ECO:0000313" key="5">
    <source>
        <dbReference type="EMBL" id="KKS03778.1"/>
    </source>
</evidence>
<keyword evidence="5" id="KW-0378">Hydrolase</keyword>
<keyword evidence="5" id="KW-0645">Protease</keyword>
<dbReference type="Proteomes" id="UP000034493">
    <property type="component" value="Unassembled WGS sequence"/>
</dbReference>
<dbReference type="Gene3D" id="3.30.830.10">
    <property type="entry name" value="Metalloenzyme, LuxS/M16 peptidase-like"/>
    <property type="match status" value="2"/>
</dbReference>
<dbReference type="InterPro" id="IPR001431">
    <property type="entry name" value="Pept_M16_Zn_BS"/>
</dbReference>
<accession>A0A0G0YTL9</accession>
<proteinExistence type="inferred from homology"/>
<evidence type="ECO:0000259" key="3">
    <source>
        <dbReference type="Pfam" id="PF00675"/>
    </source>
</evidence>
<comment type="caution">
    <text evidence="5">The sequence shown here is derived from an EMBL/GenBank/DDBJ whole genome shotgun (WGS) entry which is preliminary data.</text>
</comment>
<dbReference type="PATRIC" id="fig|1618411.3.peg.887"/>
<name>A0A0G0YTL9_9BACT</name>
<feature type="domain" description="Peptidase M16 N-terminal" evidence="3">
    <location>
        <begin position="29"/>
        <end position="157"/>
    </location>
</feature>
<evidence type="ECO:0000256" key="1">
    <source>
        <dbReference type="ARBA" id="ARBA00007261"/>
    </source>
</evidence>
<feature type="domain" description="Peptidase M16 C-terminal" evidence="4">
    <location>
        <begin position="170"/>
        <end position="344"/>
    </location>
</feature>
<dbReference type="GO" id="GO:0006508">
    <property type="term" value="P:proteolysis"/>
    <property type="evidence" value="ECO:0007669"/>
    <property type="project" value="UniProtKB-KW"/>
</dbReference>
<comment type="similarity">
    <text evidence="1 2">Belongs to the peptidase M16 family.</text>
</comment>
<dbReference type="InterPro" id="IPR011249">
    <property type="entry name" value="Metalloenz_LuxS/M16"/>
</dbReference>
<sequence>MQNTFEKITLDNGLRLILAPLPAFRSITAIILCGAGSRYETRETNGVSHFLEHMFFKGTKSRPTAAEISHALDEIGADYNAFTGKETTGYHIKSASEHLPLILEMLSDMLWNSKFDEAEIEKERGVIIEELNLYEDTPMRRVSEVYEQVLWGDQPLGWDIGGRKEVIGKLGRADFIDYINARYLPNNMVISLAGHFDEKKTVALVEKYFGHKARQSVGGFVPVSENQKKPQLKVIYKKTDQAHLVVGVRSFKIGHPNRYIAAVLGTILGGGMSSRLFINVREKRGLAYYVRADHESYLDTGTLAASAGVDLRRIEDAIKVILLEFKKITKEKVLDKELKKAKEYLKGRIILAWEDSRTAALSFGSDEILEGKVRTLDEYLKRIDEVRAEDILRVAQFLFTNNKLNLAVIGPFRDAVKFEKILQL</sequence>
<organism evidence="5 6">
    <name type="scientific">Candidatus Curtissbacteria bacterium GW2011_GWA2_41_24</name>
    <dbReference type="NCBI Taxonomy" id="1618411"/>
    <lineage>
        <taxon>Bacteria</taxon>
        <taxon>Candidatus Curtissiibacteriota</taxon>
    </lineage>
</organism>
<dbReference type="InterPro" id="IPR011765">
    <property type="entry name" value="Pept_M16_N"/>
</dbReference>
<dbReference type="InterPro" id="IPR050361">
    <property type="entry name" value="MPP/UQCRC_Complex"/>
</dbReference>
<dbReference type="GO" id="GO:0004222">
    <property type="term" value="F:metalloendopeptidase activity"/>
    <property type="evidence" value="ECO:0007669"/>
    <property type="project" value="InterPro"/>
</dbReference>
<dbReference type="SUPFAM" id="SSF63411">
    <property type="entry name" value="LuxS/MPP-like metallohydrolase"/>
    <property type="match status" value="2"/>
</dbReference>
<protein>
    <submittedName>
        <fullName evidence="5">Putative zinc protease</fullName>
    </submittedName>
</protein>
<dbReference type="EMBL" id="LCBC01000015">
    <property type="protein sequence ID" value="KKS03778.1"/>
    <property type="molecule type" value="Genomic_DNA"/>
</dbReference>
<dbReference type="Pfam" id="PF00675">
    <property type="entry name" value="Peptidase_M16"/>
    <property type="match status" value="1"/>
</dbReference>
<evidence type="ECO:0000259" key="4">
    <source>
        <dbReference type="Pfam" id="PF05193"/>
    </source>
</evidence>
<reference evidence="5 6" key="1">
    <citation type="journal article" date="2015" name="Nature">
        <title>rRNA introns, odd ribosomes, and small enigmatic genomes across a large radiation of phyla.</title>
        <authorList>
            <person name="Brown C.T."/>
            <person name="Hug L.A."/>
            <person name="Thomas B.C."/>
            <person name="Sharon I."/>
            <person name="Castelle C.J."/>
            <person name="Singh A."/>
            <person name="Wilkins M.J."/>
            <person name="Williams K.H."/>
            <person name="Banfield J.F."/>
        </authorList>
    </citation>
    <scope>NUCLEOTIDE SEQUENCE [LARGE SCALE GENOMIC DNA]</scope>
</reference>